<accession>A0ABV9G220</accession>
<evidence type="ECO:0000259" key="2">
    <source>
        <dbReference type="PROSITE" id="PS51725"/>
    </source>
</evidence>
<evidence type="ECO:0000313" key="3">
    <source>
        <dbReference type="EMBL" id="MFC4608381.1"/>
    </source>
</evidence>
<keyword evidence="4" id="KW-1185">Reference proteome</keyword>
<feature type="transmembrane region" description="Helical" evidence="1">
    <location>
        <begin position="297"/>
        <end position="318"/>
    </location>
</feature>
<dbReference type="InterPro" id="IPR038762">
    <property type="entry name" value="ABM_predict"/>
</dbReference>
<dbReference type="Pfam" id="PF03992">
    <property type="entry name" value="ABM"/>
    <property type="match status" value="1"/>
</dbReference>
<keyword evidence="3" id="KW-0503">Monooxygenase</keyword>
<comment type="caution">
    <text evidence="3">The sequence shown here is derived from an EMBL/GenBank/DDBJ whole genome shotgun (WGS) entry which is preliminary data.</text>
</comment>
<feature type="transmembrane region" description="Helical" evidence="1">
    <location>
        <begin position="257"/>
        <end position="276"/>
    </location>
</feature>
<keyword evidence="3" id="KW-0560">Oxidoreductase</keyword>
<keyword evidence="1" id="KW-1133">Transmembrane helix</keyword>
<dbReference type="EMBL" id="JBHSFE010000010">
    <property type="protein sequence ID" value="MFC4608381.1"/>
    <property type="molecule type" value="Genomic_DNA"/>
</dbReference>
<evidence type="ECO:0000313" key="4">
    <source>
        <dbReference type="Proteomes" id="UP001595993"/>
    </source>
</evidence>
<dbReference type="PROSITE" id="PS51725">
    <property type="entry name" value="ABM"/>
    <property type="match status" value="1"/>
</dbReference>
<dbReference type="Proteomes" id="UP001595993">
    <property type="component" value="Unassembled WGS sequence"/>
</dbReference>
<dbReference type="PANTHER" id="PTHR40057">
    <property type="entry name" value="SLR1162 PROTEIN"/>
    <property type="match status" value="1"/>
</dbReference>
<proteinExistence type="predicted"/>
<dbReference type="SUPFAM" id="SSF54909">
    <property type="entry name" value="Dimeric alpha+beta barrel"/>
    <property type="match status" value="2"/>
</dbReference>
<keyword evidence="1" id="KW-0472">Membrane</keyword>
<evidence type="ECO:0000256" key="1">
    <source>
        <dbReference type="SAM" id="Phobius"/>
    </source>
</evidence>
<gene>
    <name evidence="3" type="ORF">ACFO9E_11205</name>
</gene>
<dbReference type="InterPro" id="IPR011008">
    <property type="entry name" value="Dimeric_a/b-barrel"/>
</dbReference>
<organism evidence="3 4">
    <name type="scientific">Streptomyces maoxianensis</name>
    <dbReference type="NCBI Taxonomy" id="1459942"/>
    <lineage>
        <taxon>Bacteria</taxon>
        <taxon>Bacillati</taxon>
        <taxon>Actinomycetota</taxon>
        <taxon>Actinomycetes</taxon>
        <taxon>Kitasatosporales</taxon>
        <taxon>Streptomycetaceae</taxon>
        <taxon>Streptomyces</taxon>
    </lineage>
</organism>
<dbReference type="Gene3D" id="3.30.70.100">
    <property type="match status" value="2"/>
</dbReference>
<sequence>MGIRASRDLGGSATVVTSQRVRAGRDDDYKRWQEKTNQVVRGFDGFQGTELYPPASGEENEWVVVFRFSGVRQLTAWLDSTDRRQLLDEGLPLFDGTPTQEVLTGGTPTHDVVTAVISHEVLPGRERDFMRWQDKILKAQERQPGFMGSEMFKPVEGVQDRWVVAFRFDTREHLDRWLDSEVREKLLEEGRGYFRSYDVRKIGSAFGGWFRFGEGSDEGVPPNWKQAMSVVLALYPTVMILDLTVGDWFRSLGLPGYLALFISNVLSVSILTWLLMPLVNRALAFWLLPSRARSLRIHVAGAALVAVCCLVLVTIFGLTTG</sequence>
<name>A0ABV9G220_9ACTN</name>
<dbReference type="PANTHER" id="PTHR40057:SF1">
    <property type="entry name" value="SLR1162 PROTEIN"/>
    <property type="match status" value="1"/>
</dbReference>
<dbReference type="RefSeq" id="WP_381193795.1">
    <property type="nucleotide sequence ID" value="NZ_JBHSFE010000010.1"/>
</dbReference>
<reference evidence="4" key="1">
    <citation type="journal article" date="2019" name="Int. J. Syst. Evol. Microbiol.">
        <title>The Global Catalogue of Microorganisms (GCM) 10K type strain sequencing project: providing services to taxonomists for standard genome sequencing and annotation.</title>
        <authorList>
            <consortium name="The Broad Institute Genomics Platform"/>
            <consortium name="The Broad Institute Genome Sequencing Center for Infectious Disease"/>
            <person name="Wu L."/>
            <person name="Ma J."/>
        </authorList>
    </citation>
    <scope>NUCLEOTIDE SEQUENCE [LARGE SCALE GENOMIC DNA]</scope>
    <source>
        <strain evidence="4">CGMCC 4.7139</strain>
    </source>
</reference>
<protein>
    <submittedName>
        <fullName evidence="3">Antibiotic biosynthesis monooxygenase</fullName>
    </submittedName>
</protein>
<dbReference type="GO" id="GO:0004497">
    <property type="term" value="F:monooxygenase activity"/>
    <property type="evidence" value="ECO:0007669"/>
    <property type="project" value="UniProtKB-KW"/>
</dbReference>
<dbReference type="InterPro" id="IPR007138">
    <property type="entry name" value="ABM_dom"/>
</dbReference>
<feature type="domain" description="ABM" evidence="2">
    <location>
        <begin position="113"/>
        <end position="203"/>
    </location>
</feature>
<keyword evidence="1" id="KW-0812">Transmembrane</keyword>